<feature type="compositionally biased region" description="Basic and acidic residues" evidence="1">
    <location>
        <begin position="28"/>
        <end position="41"/>
    </location>
</feature>
<accession>A0A8H7ZPP7</accession>
<sequence>MAFADSRRVRPSAAPGASAAAPPQAQFADERGERLRGKAEPEDGGGGDDADDADDPNEESADEVTFNLARLSTGGAANGGTAASETDSKAAPSSPVRHHHDRLVKNQHDVVVTLADQQADPNSPLYSITSFEDLGLIYEAVQDPGESFASAPAESVRYFRATRRPGAD</sequence>
<dbReference type="Proteomes" id="UP000673691">
    <property type="component" value="Unassembled WGS sequence"/>
</dbReference>
<comment type="caution">
    <text evidence="2">The sequence shown here is derived from an EMBL/GenBank/DDBJ whole genome shotgun (WGS) entry which is preliminary data.</text>
</comment>
<dbReference type="AlphaFoldDB" id="A0A8H7ZPP7"/>
<keyword evidence="3" id="KW-1185">Reference proteome</keyword>
<evidence type="ECO:0000313" key="3">
    <source>
        <dbReference type="Proteomes" id="UP000673691"/>
    </source>
</evidence>
<name>A0A8H7ZPP7_9FUNG</name>
<reference evidence="2 3" key="1">
    <citation type="journal article" name="Sci. Rep.">
        <title>Genome-scale phylogenetic analyses confirm Olpidium as the closest living zoosporic fungus to the non-flagellated, terrestrial fungi.</title>
        <authorList>
            <person name="Chang Y."/>
            <person name="Rochon D."/>
            <person name="Sekimoto S."/>
            <person name="Wang Y."/>
            <person name="Chovatia M."/>
            <person name="Sandor L."/>
            <person name="Salamov A."/>
            <person name="Grigoriev I.V."/>
            <person name="Stajich J.E."/>
            <person name="Spatafora J.W."/>
        </authorList>
    </citation>
    <scope>NUCLEOTIDE SEQUENCE [LARGE SCALE GENOMIC DNA]</scope>
    <source>
        <strain evidence="2">S191</strain>
    </source>
</reference>
<evidence type="ECO:0000313" key="2">
    <source>
        <dbReference type="EMBL" id="KAG5457363.1"/>
    </source>
</evidence>
<dbReference type="EMBL" id="JAEFCI010010206">
    <property type="protein sequence ID" value="KAG5457363.1"/>
    <property type="molecule type" value="Genomic_DNA"/>
</dbReference>
<feature type="compositionally biased region" description="Low complexity" evidence="1">
    <location>
        <begin position="11"/>
        <end position="27"/>
    </location>
</feature>
<protein>
    <submittedName>
        <fullName evidence="2">Uncharacterized protein</fullName>
    </submittedName>
</protein>
<feature type="region of interest" description="Disordered" evidence="1">
    <location>
        <begin position="1"/>
        <end position="100"/>
    </location>
</feature>
<feature type="non-terminal residue" evidence="2">
    <location>
        <position position="168"/>
    </location>
</feature>
<organism evidence="2 3">
    <name type="scientific">Olpidium bornovanus</name>
    <dbReference type="NCBI Taxonomy" id="278681"/>
    <lineage>
        <taxon>Eukaryota</taxon>
        <taxon>Fungi</taxon>
        <taxon>Fungi incertae sedis</taxon>
        <taxon>Olpidiomycota</taxon>
        <taxon>Olpidiomycotina</taxon>
        <taxon>Olpidiomycetes</taxon>
        <taxon>Olpidiales</taxon>
        <taxon>Olpidiaceae</taxon>
        <taxon>Olpidium</taxon>
    </lineage>
</organism>
<evidence type="ECO:0000256" key="1">
    <source>
        <dbReference type="SAM" id="MobiDB-lite"/>
    </source>
</evidence>
<feature type="compositionally biased region" description="Acidic residues" evidence="1">
    <location>
        <begin position="42"/>
        <end position="62"/>
    </location>
</feature>
<dbReference type="OrthoDB" id="10265785at2759"/>
<proteinExistence type="predicted"/>
<feature type="compositionally biased region" description="Low complexity" evidence="1">
    <location>
        <begin position="73"/>
        <end position="83"/>
    </location>
</feature>
<gene>
    <name evidence="2" type="ORF">BJ554DRAFT_2646</name>
</gene>